<dbReference type="CDD" id="cd16495">
    <property type="entry name" value="RING_CH-C4HC3_MARCH"/>
    <property type="match status" value="1"/>
</dbReference>
<dbReference type="AlphaFoldDB" id="B9SX71"/>
<dbReference type="GO" id="GO:0004842">
    <property type="term" value="F:ubiquitin-protein transferase activity"/>
    <property type="evidence" value="ECO:0000318"/>
    <property type="project" value="GO_Central"/>
</dbReference>
<sequence>MVDDFVVCVDRLLIASACFESVNNGGETERHNLESSNESAICFKNSNGGGGGEGCSSSSPLIKKVKEMVECRICQEEDDVHSMEAPCACNGTLKFAHRKCIQRWCNKKGDITCEICNQVFSPNYSVPPARSSPDVMAIEIRQAWGQHIDLRDSHLLALAAAERQLLQAEYEEYAVANTSTIACLRSVALILLVLLLLSQALLATRDAGMVQESSLYNLQVSLRFAGLLLPCYVMARSWYILQSRRRQQSLYLSSKDAEISYKISAENDLSTRVFLNPPENSKENVHVKMLSSSDAIDVVELLHRNMTMVALLVFQSIVANFCVQLETGLEPCFVSASAKFEAFGIEDIVNLGFILADWVVYFPKKIWSRE</sequence>
<evidence type="ECO:0000256" key="3">
    <source>
        <dbReference type="ARBA" id="ARBA00022833"/>
    </source>
</evidence>
<dbReference type="eggNOG" id="KOG1609">
    <property type="taxonomic scope" value="Eukaryota"/>
</dbReference>
<proteinExistence type="predicted"/>
<dbReference type="PROSITE" id="PS51292">
    <property type="entry name" value="ZF_RING_CH"/>
    <property type="match status" value="1"/>
</dbReference>
<dbReference type="Pfam" id="PF12906">
    <property type="entry name" value="RINGv"/>
    <property type="match status" value="1"/>
</dbReference>
<dbReference type="Proteomes" id="UP000008311">
    <property type="component" value="Unassembled WGS sequence"/>
</dbReference>
<feature type="domain" description="RING-CH-type" evidence="5">
    <location>
        <begin position="63"/>
        <end position="123"/>
    </location>
</feature>
<dbReference type="InterPro" id="IPR013083">
    <property type="entry name" value="Znf_RING/FYVE/PHD"/>
</dbReference>
<dbReference type="InterPro" id="IPR011016">
    <property type="entry name" value="Znf_RING-CH"/>
</dbReference>
<evidence type="ECO:0000259" key="5">
    <source>
        <dbReference type="PROSITE" id="PS51292"/>
    </source>
</evidence>
<dbReference type="PANTHER" id="PTHR23012">
    <property type="entry name" value="RING/FYVE/PHD ZINC FINGER DOMAIN-CONTAINING"/>
    <property type="match status" value="1"/>
</dbReference>
<dbReference type="GO" id="GO:0016567">
    <property type="term" value="P:protein ubiquitination"/>
    <property type="evidence" value="ECO:0000318"/>
    <property type="project" value="GO_Central"/>
</dbReference>
<accession>B9SX71</accession>
<protein>
    <submittedName>
        <fullName evidence="6">Membrane associated ring finger 1,8, putative</fullName>
    </submittedName>
</protein>
<keyword evidence="3" id="KW-0862">Zinc</keyword>
<feature type="transmembrane region" description="Helical" evidence="4">
    <location>
        <begin position="182"/>
        <end position="202"/>
    </location>
</feature>
<keyword evidence="1" id="KW-0479">Metal-binding</keyword>
<keyword evidence="2" id="KW-0863">Zinc-finger</keyword>
<dbReference type="GO" id="GO:0008270">
    <property type="term" value="F:zinc ion binding"/>
    <property type="evidence" value="ECO:0007669"/>
    <property type="project" value="UniProtKB-KW"/>
</dbReference>
<dbReference type="InParanoid" id="B9SX71"/>
<reference evidence="7" key="1">
    <citation type="journal article" date="2010" name="Nat. Biotechnol.">
        <title>Draft genome sequence of the oilseed species Ricinus communis.</title>
        <authorList>
            <person name="Chan A.P."/>
            <person name="Crabtree J."/>
            <person name="Zhao Q."/>
            <person name="Lorenzi H."/>
            <person name="Orvis J."/>
            <person name="Puiu D."/>
            <person name="Melake-Berhan A."/>
            <person name="Jones K.M."/>
            <person name="Redman J."/>
            <person name="Chen G."/>
            <person name="Cahoon E.B."/>
            <person name="Gedil M."/>
            <person name="Stanke M."/>
            <person name="Haas B.J."/>
            <person name="Wortman J.R."/>
            <person name="Fraser-Liggett C.M."/>
            <person name="Ravel J."/>
            <person name="Rabinowicz P.D."/>
        </authorList>
    </citation>
    <scope>NUCLEOTIDE SEQUENCE [LARGE SCALE GENOMIC DNA]</scope>
    <source>
        <strain evidence="7">cv. Hale</strain>
    </source>
</reference>
<dbReference type="SUPFAM" id="SSF57850">
    <property type="entry name" value="RING/U-box"/>
    <property type="match status" value="1"/>
</dbReference>
<dbReference type="Gene3D" id="3.30.40.10">
    <property type="entry name" value="Zinc/RING finger domain, C3HC4 (zinc finger)"/>
    <property type="match status" value="1"/>
</dbReference>
<evidence type="ECO:0000256" key="2">
    <source>
        <dbReference type="ARBA" id="ARBA00022771"/>
    </source>
</evidence>
<dbReference type="SMART" id="SM00744">
    <property type="entry name" value="RINGv"/>
    <property type="match status" value="1"/>
</dbReference>
<name>B9SX71_RICCO</name>
<keyword evidence="4" id="KW-0812">Transmembrane</keyword>
<evidence type="ECO:0000256" key="4">
    <source>
        <dbReference type="SAM" id="Phobius"/>
    </source>
</evidence>
<dbReference type="InterPro" id="IPR033275">
    <property type="entry name" value="MARCH-like"/>
</dbReference>
<organism evidence="6 7">
    <name type="scientific">Ricinus communis</name>
    <name type="common">Castor bean</name>
    <dbReference type="NCBI Taxonomy" id="3988"/>
    <lineage>
        <taxon>Eukaryota</taxon>
        <taxon>Viridiplantae</taxon>
        <taxon>Streptophyta</taxon>
        <taxon>Embryophyta</taxon>
        <taxon>Tracheophyta</taxon>
        <taxon>Spermatophyta</taxon>
        <taxon>Magnoliopsida</taxon>
        <taxon>eudicotyledons</taxon>
        <taxon>Gunneridae</taxon>
        <taxon>Pentapetalae</taxon>
        <taxon>rosids</taxon>
        <taxon>fabids</taxon>
        <taxon>Malpighiales</taxon>
        <taxon>Euphorbiaceae</taxon>
        <taxon>Acalyphoideae</taxon>
        <taxon>Acalypheae</taxon>
        <taxon>Ricinus</taxon>
    </lineage>
</organism>
<feature type="transmembrane region" description="Helical" evidence="4">
    <location>
        <begin position="222"/>
        <end position="241"/>
    </location>
</feature>
<evidence type="ECO:0000313" key="7">
    <source>
        <dbReference type="Proteomes" id="UP000008311"/>
    </source>
</evidence>
<dbReference type="EMBL" id="EQ974217">
    <property type="protein sequence ID" value="EEF31820.1"/>
    <property type="molecule type" value="Genomic_DNA"/>
</dbReference>
<keyword evidence="4" id="KW-0472">Membrane</keyword>
<dbReference type="InterPro" id="IPR022143">
    <property type="entry name" value="DUF3675"/>
</dbReference>
<evidence type="ECO:0000256" key="1">
    <source>
        <dbReference type="ARBA" id="ARBA00022723"/>
    </source>
</evidence>
<dbReference type="Pfam" id="PF12428">
    <property type="entry name" value="DUF3675"/>
    <property type="match status" value="1"/>
</dbReference>
<keyword evidence="7" id="KW-1185">Reference proteome</keyword>
<dbReference type="PANTHER" id="PTHR23012:SF176">
    <property type="entry name" value="OS01G0894600 PROTEIN"/>
    <property type="match status" value="1"/>
</dbReference>
<dbReference type="STRING" id="3988.B9SX71"/>
<evidence type="ECO:0000313" key="6">
    <source>
        <dbReference type="EMBL" id="EEF31820.1"/>
    </source>
</evidence>
<gene>
    <name evidence="6" type="ORF">RCOM_0548760</name>
</gene>
<dbReference type="GO" id="GO:0016020">
    <property type="term" value="C:membrane"/>
    <property type="evidence" value="ECO:0000318"/>
    <property type="project" value="GO_Central"/>
</dbReference>
<keyword evidence="4" id="KW-1133">Transmembrane helix</keyword>